<keyword evidence="4" id="KW-0507">mRNA processing</keyword>
<evidence type="ECO:0000256" key="9">
    <source>
        <dbReference type="ARBA" id="ARBA00023242"/>
    </source>
</evidence>
<comment type="subcellular location">
    <subcellularLocation>
        <location evidence="1">Nucleus speckle</location>
    </subcellularLocation>
    <subcellularLocation>
        <location evidence="2">Nucleus</location>
        <location evidence="2">Nucleoplasm</location>
    </subcellularLocation>
</comment>
<keyword evidence="3" id="KW-0597">Phosphoprotein</keyword>
<accession>A0AAW1HYV9</accession>
<dbReference type="InterPro" id="IPR035979">
    <property type="entry name" value="RBD_domain_sf"/>
</dbReference>
<dbReference type="GO" id="GO:0003729">
    <property type="term" value="F:mRNA binding"/>
    <property type="evidence" value="ECO:0007669"/>
    <property type="project" value="TreeGrafter"/>
</dbReference>
<dbReference type="Proteomes" id="UP001443914">
    <property type="component" value="Unassembled WGS sequence"/>
</dbReference>
<keyword evidence="6" id="KW-0677">Repeat</keyword>
<dbReference type="InterPro" id="IPR000504">
    <property type="entry name" value="RRM_dom"/>
</dbReference>
<dbReference type="Gene3D" id="3.30.70.330">
    <property type="match status" value="2"/>
</dbReference>
<keyword evidence="9" id="KW-0539">Nucleus</keyword>
<dbReference type="GO" id="GO:0005681">
    <property type="term" value="C:spliceosomal complex"/>
    <property type="evidence" value="ECO:0007669"/>
    <property type="project" value="UniProtKB-KW"/>
</dbReference>
<evidence type="ECO:0000256" key="8">
    <source>
        <dbReference type="ARBA" id="ARBA00023187"/>
    </source>
</evidence>
<feature type="compositionally biased region" description="Basic residues" evidence="12">
    <location>
        <begin position="198"/>
        <end position="211"/>
    </location>
</feature>
<feature type="region of interest" description="Disordered" evidence="12">
    <location>
        <begin position="189"/>
        <end position="211"/>
    </location>
</feature>
<dbReference type="Pfam" id="PF00076">
    <property type="entry name" value="RRM_1"/>
    <property type="match status" value="2"/>
</dbReference>
<comment type="caution">
    <text evidence="14">The sequence shown here is derived from an EMBL/GenBank/DDBJ whole genome shotgun (WGS) entry which is preliminary data.</text>
</comment>
<dbReference type="GO" id="GO:0016607">
    <property type="term" value="C:nuclear speck"/>
    <property type="evidence" value="ECO:0007669"/>
    <property type="project" value="UniProtKB-SubCell"/>
</dbReference>
<evidence type="ECO:0000256" key="11">
    <source>
        <dbReference type="PROSITE-ProRule" id="PRU00176"/>
    </source>
</evidence>
<dbReference type="SMART" id="SM00360">
    <property type="entry name" value="RRM"/>
    <property type="match status" value="2"/>
</dbReference>
<dbReference type="GO" id="GO:0008380">
    <property type="term" value="P:RNA splicing"/>
    <property type="evidence" value="ECO:0007669"/>
    <property type="project" value="UniProtKB-KW"/>
</dbReference>
<dbReference type="AlphaFoldDB" id="A0AAW1HYV9"/>
<dbReference type="FunFam" id="3.30.70.330:FF:000062">
    <property type="entry name" value="serine/arginine-rich splicing factor SR34A-like"/>
    <property type="match status" value="1"/>
</dbReference>
<name>A0AAW1HYV9_SAPOF</name>
<keyword evidence="5" id="KW-0747">Spliceosome</keyword>
<evidence type="ECO:0000256" key="1">
    <source>
        <dbReference type="ARBA" id="ARBA00004324"/>
    </source>
</evidence>
<keyword evidence="15" id="KW-1185">Reference proteome</keyword>
<organism evidence="14 15">
    <name type="scientific">Saponaria officinalis</name>
    <name type="common">Common soapwort</name>
    <name type="synonym">Lychnis saponaria</name>
    <dbReference type="NCBI Taxonomy" id="3572"/>
    <lineage>
        <taxon>Eukaryota</taxon>
        <taxon>Viridiplantae</taxon>
        <taxon>Streptophyta</taxon>
        <taxon>Embryophyta</taxon>
        <taxon>Tracheophyta</taxon>
        <taxon>Spermatophyta</taxon>
        <taxon>Magnoliopsida</taxon>
        <taxon>eudicotyledons</taxon>
        <taxon>Gunneridae</taxon>
        <taxon>Pentapetalae</taxon>
        <taxon>Caryophyllales</taxon>
        <taxon>Caryophyllaceae</taxon>
        <taxon>Caryophylleae</taxon>
        <taxon>Saponaria</taxon>
    </lineage>
</organism>
<reference evidence="14" key="1">
    <citation type="submission" date="2024-03" db="EMBL/GenBank/DDBJ databases">
        <title>WGS assembly of Saponaria officinalis var. Norfolk2.</title>
        <authorList>
            <person name="Jenkins J."/>
            <person name="Shu S."/>
            <person name="Grimwood J."/>
            <person name="Barry K."/>
            <person name="Goodstein D."/>
            <person name="Schmutz J."/>
            <person name="Leebens-Mack J."/>
            <person name="Osbourn A."/>
        </authorList>
    </citation>
    <scope>NUCLEOTIDE SEQUENCE [LARGE SCALE GENOMIC DNA]</scope>
    <source>
        <strain evidence="14">JIC</strain>
    </source>
</reference>
<dbReference type="GO" id="GO:0006397">
    <property type="term" value="P:mRNA processing"/>
    <property type="evidence" value="ECO:0007669"/>
    <property type="project" value="UniProtKB-KW"/>
</dbReference>
<evidence type="ECO:0000256" key="7">
    <source>
        <dbReference type="ARBA" id="ARBA00022884"/>
    </source>
</evidence>
<dbReference type="CDD" id="cd12602">
    <property type="entry name" value="RRM2_SF2_plant_like"/>
    <property type="match status" value="1"/>
</dbReference>
<comment type="similarity">
    <text evidence="10">Belongs to the splicing factor SR family. SR subfamily.</text>
</comment>
<dbReference type="PROSITE" id="PS50102">
    <property type="entry name" value="RRM"/>
    <property type="match status" value="2"/>
</dbReference>
<sequence>MPPLMPTPRHHRYRCHALIRAAAIPFHFLRVLGGGRGERELFEFHLISILDTLFVQYGRIAHIELKIPPRPPGYAFVEFEEVRDAQDAIDGRDGYEFDGHRLRVCPLPLCFVAHVLITGLPNSASWQDLKDHMRKAGDVCFSQVFCEGSGTTGIVDYTNYEDMKNAIRKLDDTEFRNAFSRAYVRVKEYKGSPSPSRGRSRSRSRGRGRSYSRSRSLSWYDILGLNTAYILDSQQTTQKKLGIKGRLKAAWIIHCVNRGRRNFAKKNQLQIKVIEIIEDSTMSVEDLNEVKEAWATKCLENM</sequence>
<dbReference type="GO" id="GO:0005737">
    <property type="term" value="C:cytoplasm"/>
    <property type="evidence" value="ECO:0007669"/>
    <property type="project" value="TreeGrafter"/>
</dbReference>
<evidence type="ECO:0000256" key="10">
    <source>
        <dbReference type="ARBA" id="ARBA00061121"/>
    </source>
</evidence>
<feature type="domain" description="RRM" evidence="13">
    <location>
        <begin position="50"/>
        <end position="104"/>
    </location>
</feature>
<evidence type="ECO:0000256" key="6">
    <source>
        <dbReference type="ARBA" id="ARBA00022737"/>
    </source>
</evidence>
<protein>
    <recommendedName>
        <fullName evidence="13">RRM domain-containing protein</fullName>
    </recommendedName>
</protein>
<evidence type="ECO:0000256" key="3">
    <source>
        <dbReference type="ARBA" id="ARBA00022553"/>
    </source>
</evidence>
<evidence type="ECO:0000256" key="12">
    <source>
        <dbReference type="SAM" id="MobiDB-lite"/>
    </source>
</evidence>
<keyword evidence="7 11" id="KW-0694">RNA-binding</keyword>
<dbReference type="PANTHER" id="PTHR23003">
    <property type="entry name" value="RNA RECOGNITION MOTIF RRM DOMAIN CONTAINING PROTEIN"/>
    <property type="match status" value="1"/>
</dbReference>
<evidence type="ECO:0000256" key="4">
    <source>
        <dbReference type="ARBA" id="ARBA00022664"/>
    </source>
</evidence>
<feature type="domain" description="RRM" evidence="13">
    <location>
        <begin position="113"/>
        <end position="191"/>
    </location>
</feature>
<dbReference type="EMBL" id="JBDFQZ010000010">
    <property type="protein sequence ID" value="KAK9681941.1"/>
    <property type="molecule type" value="Genomic_DNA"/>
</dbReference>
<gene>
    <name evidence="14" type="ORF">RND81_10G038500</name>
</gene>
<dbReference type="InterPro" id="IPR012677">
    <property type="entry name" value="Nucleotide-bd_a/b_plait_sf"/>
</dbReference>
<dbReference type="PANTHER" id="PTHR23003:SF62">
    <property type="entry name" value="SERINE_ARGININE (SR)-TYPE SHUTTLING MRNA BINDING PROTEIN NPL3"/>
    <property type="match status" value="1"/>
</dbReference>
<proteinExistence type="inferred from homology"/>
<keyword evidence="8" id="KW-0508">mRNA splicing</keyword>
<dbReference type="SUPFAM" id="SSF54928">
    <property type="entry name" value="RNA-binding domain, RBD"/>
    <property type="match status" value="1"/>
</dbReference>
<evidence type="ECO:0000256" key="2">
    <source>
        <dbReference type="ARBA" id="ARBA00004642"/>
    </source>
</evidence>
<dbReference type="InterPro" id="IPR050374">
    <property type="entry name" value="RRT5_SRSF_SR"/>
</dbReference>
<evidence type="ECO:0000313" key="15">
    <source>
        <dbReference type="Proteomes" id="UP001443914"/>
    </source>
</evidence>
<evidence type="ECO:0000259" key="13">
    <source>
        <dbReference type="PROSITE" id="PS50102"/>
    </source>
</evidence>
<evidence type="ECO:0000313" key="14">
    <source>
        <dbReference type="EMBL" id="KAK9681941.1"/>
    </source>
</evidence>
<evidence type="ECO:0000256" key="5">
    <source>
        <dbReference type="ARBA" id="ARBA00022728"/>
    </source>
</evidence>